<feature type="chain" id="PRO_5005849756" evidence="2">
    <location>
        <begin position="22"/>
        <end position="201"/>
    </location>
</feature>
<dbReference type="AlphaFoldDB" id="A0A0N0GQ92"/>
<comment type="caution">
    <text evidence="3">The sequence shown here is derived from an EMBL/GenBank/DDBJ whole genome shotgun (WGS) entry which is preliminary data.</text>
</comment>
<dbReference type="Pfam" id="PF03922">
    <property type="entry name" value="OmpW"/>
    <property type="match status" value="1"/>
</dbReference>
<protein>
    <submittedName>
        <fullName evidence="3">Outer membrane protein W</fullName>
    </submittedName>
</protein>
<comment type="subcellular location">
    <subcellularLocation>
        <location evidence="1">Cell outer membrane</location>
    </subcellularLocation>
</comment>
<sequence length="201" mass="21616">MNKKILAAIAAACVMPAFAMADAGDIITRLRLISIQPDVSTDNTLSAVNTTVGNATVPELDFTYMFTNNIGAELILGTSKHTISSDIGKLGSTYALPPTVTLQYHFNPQGQIRPYAGVGVNYTRFYKTDLHLPDGTNVDIDQNSFGLAAQVGVDIMMNKTYFFNVDVKKVQMDTDVSAAGSSLGKLKINPWIVGVGFGRAF</sequence>
<dbReference type="InterPro" id="IPR011250">
    <property type="entry name" value="OMP/PagP_B-barrel"/>
</dbReference>
<evidence type="ECO:0000313" key="4">
    <source>
        <dbReference type="Proteomes" id="UP000037939"/>
    </source>
</evidence>
<dbReference type="RefSeq" id="WP_053936895.1">
    <property type="nucleotide sequence ID" value="NZ_LAQT01000003.1"/>
</dbReference>
<dbReference type="PATRIC" id="fig|857265.3.peg.1253"/>
<keyword evidence="2" id="KW-0732">Signal</keyword>
<dbReference type="EMBL" id="LAQT01000003">
    <property type="protein sequence ID" value="KPC54203.1"/>
    <property type="molecule type" value="Genomic_DNA"/>
</dbReference>
<proteinExistence type="predicted"/>
<dbReference type="GO" id="GO:0009279">
    <property type="term" value="C:cell outer membrane"/>
    <property type="evidence" value="ECO:0007669"/>
    <property type="project" value="UniProtKB-SubCell"/>
</dbReference>
<dbReference type="Proteomes" id="UP000037939">
    <property type="component" value="Unassembled WGS sequence"/>
</dbReference>
<evidence type="ECO:0000256" key="2">
    <source>
        <dbReference type="SAM" id="SignalP"/>
    </source>
</evidence>
<dbReference type="PANTHER" id="PTHR36920:SF1">
    <property type="entry name" value="OUTER MEMBRANE PROTEIN W"/>
    <property type="match status" value="1"/>
</dbReference>
<dbReference type="OrthoDB" id="9807574at2"/>
<gene>
    <name evidence="3" type="primary">ompW</name>
    <name evidence="3" type="ORF">WG78_06120</name>
</gene>
<keyword evidence="4" id="KW-1185">Reference proteome</keyword>
<evidence type="ECO:0000313" key="3">
    <source>
        <dbReference type="EMBL" id="KPC54203.1"/>
    </source>
</evidence>
<dbReference type="GO" id="GO:0055085">
    <property type="term" value="P:transmembrane transport"/>
    <property type="evidence" value="ECO:0007669"/>
    <property type="project" value="TreeGrafter"/>
</dbReference>
<dbReference type="InterPro" id="IPR005618">
    <property type="entry name" value="OMPW"/>
</dbReference>
<organism evidence="3 4">
    <name type="scientific">Amantichitinum ursilacus</name>
    <dbReference type="NCBI Taxonomy" id="857265"/>
    <lineage>
        <taxon>Bacteria</taxon>
        <taxon>Pseudomonadati</taxon>
        <taxon>Pseudomonadota</taxon>
        <taxon>Betaproteobacteria</taxon>
        <taxon>Neisseriales</taxon>
        <taxon>Chitinibacteraceae</taxon>
        <taxon>Amantichitinum</taxon>
    </lineage>
</organism>
<reference evidence="3 4" key="1">
    <citation type="submission" date="2015-07" db="EMBL/GenBank/DDBJ databases">
        <title>Draft genome sequence of the Amantichitinum ursilacus IGB-41, a new chitin-degrading bacterium.</title>
        <authorList>
            <person name="Kirstahler P."/>
            <person name="Guenther M."/>
            <person name="Grumaz C."/>
            <person name="Rupp S."/>
            <person name="Zibek S."/>
            <person name="Sohn K."/>
        </authorList>
    </citation>
    <scope>NUCLEOTIDE SEQUENCE [LARGE SCALE GENOMIC DNA]</scope>
    <source>
        <strain evidence="3 4">IGB-41</strain>
    </source>
</reference>
<name>A0A0N0GQ92_9NEIS</name>
<accession>A0A0N0GQ92</accession>
<evidence type="ECO:0000256" key="1">
    <source>
        <dbReference type="ARBA" id="ARBA00004442"/>
    </source>
</evidence>
<dbReference type="PANTHER" id="PTHR36920">
    <property type="match status" value="1"/>
</dbReference>
<dbReference type="SUPFAM" id="SSF56925">
    <property type="entry name" value="OMPA-like"/>
    <property type="match status" value="1"/>
</dbReference>
<feature type="signal peptide" evidence="2">
    <location>
        <begin position="1"/>
        <end position="21"/>
    </location>
</feature>
<dbReference type="Gene3D" id="2.40.160.20">
    <property type="match status" value="1"/>
</dbReference>
<dbReference type="STRING" id="857265.WG78_06120"/>